<dbReference type="Pfam" id="PF02080">
    <property type="entry name" value="TrkA_C"/>
    <property type="match status" value="2"/>
</dbReference>
<evidence type="ECO:0000256" key="4">
    <source>
        <dbReference type="ARBA" id="ARBA00022958"/>
    </source>
</evidence>
<feature type="domain" description="RCK C-terminal" evidence="8">
    <location>
        <begin position="140"/>
        <end position="221"/>
    </location>
</feature>
<dbReference type="GO" id="GO:0005886">
    <property type="term" value="C:plasma membrane"/>
    <property type="evidence" value="ECO:0007669"/>
    <property type="project" value="InterPro"/>
</dbReference>
<dbReference type="Pfam" id="PF02254">
    <property type="entry name" value="TrkA_N"/>
    <property type="match status" value="2"/>
</dbReference>
<evidence type="ECO:0000256" key="3">
    <source>
        <dbReference type="ARBA" id="ARBA00022538"/>
    </source>
</evidence>
<keyword evidence="5" id="KW-0520">NAD</keyword>
<accession>A0A1W1VKF4</accession>
<keyword evidence="3" id="KW-0633">Potassium transport</keyword>
<dbReference type="InterPro" id="IPR003148">
    <property type="entry name" value="RCK_N"/>
</dbReference>
<evidence type="ECO:0000256" key="2">
    <source>
        <dbReference type="ARBA" id="ARBA00022448"/>
    </source>
</evidence>
<keyword evidence="6" id="KW-0406">Ion transport</keyword>
<organism evidence="9 10">
    <name type="scientific">Peptoniphilus asaccharolyticus DSM 20463</name>
    <dbReference type="NCBI Taxonomy" id="573058"/>
    <lineage>
        <taxon>Bacteria</taxon>
        <taxon>Bacillati</taxon>
        <taxon>Bacillota</taxon>
        <taxon>Tissierellia</taxon>
        <taxon>Tissierellales</taxon>
        <taxon>Peptoniphilaceae</taxon>
        <taxon>Peptoniphilus</taxon>
    </lineage>
</organism>
<feature type="domain" description="RCK N-terminal" evidence="7">
    <location>
        <begin position="228"/>
        <end position="345"/>
    </location>
</feature>
<proteinExistence type="predicted"/>
<evidence type="ECO:0000313" key="9">
    <source>
        <dbReference type="EMBL" id="SMB93832.1"/>
    </source>
</evidence>
<dbReference type="PROSITE" id="PS51201">
    <property type="entry name" value="RCK_N"/>
    <property type="match status" value="2"/>
</dbReference>
<dbReference type="InterPro" id="IPR036291">
    <property type="entry name" value="NAD(P)-bd_dom_sf"/>
</dbReference>
<evidence type="ECO:0000313" key="10">
    <source>
        <dbReference type="Proteomes" id="UP000192368"/>
    </source>
</evidence>
<keyword evidence="4" id="KW-0630">Potassium</keyword>
<keyword evidence="2" id="KW-0813">Transport</keyword>
<dbReference type="GO" id="GO:0015079">
    <property type="term" value="F:potassium ion transmembrane transporter activity"/>
    <property type="evidence" value="ECO:0007669"/>
    <property type="project" value="InterPro"/>
</dbReference>
<dbReference type="Proteomes" id="UP000192368">
    <property type="component" value="Unassembled WGS sequence"/>
</dbReference>
<evidence type="ECO:0000256" key="1">
    <source>
        <dbReference type="ARBA" id="ARBA00017378"/>
    </source>
</evidence>
<dbReference type="Gene3D" id="3.40.50.720">
    <property type="entry name" value="NAD(P)-binding Rossmann-like Domain"/>
    <property type="match status" value="2"/>
</dbReference>
<gene>
    <name evidence="9" type="ORF">SAMN00017477_2144</name>
</gene>
<dbReference type="AlphaFoldDB" id="A0A1W1VKF4"/>
<dbReference type="PRINTS" id="PR00335">
    <property type="entry name" value="KUPTAKETRKA"/>
</dbReference>
<dbReference type="InterPro" id="IPR006037">
    <property type="entry name" value="RCK_C"/>
</dbReference>
<dbReference type="NCBIfam" id="NF007041">
    <property type="entry name" value="PRK09496.3-4"/>
    <property type="match status" value="1"/>
</dbReference>
<sequence length="453" mass="50517">MKVLIAGAGKLGIKLAQALISENCDVTILDSDETVIEYVNNTLDVLTVNESALNFEVLKELEIEKYDLLLATTNSDESNVLMSIISKKLGVKKVIARVRNPEYNNQIQAIREELGIDYIINPDYATAVAIEKYLLKRYMLMSDEFAGGRVKLVDFNIGQDPTFVGKKIKELNGFKKMLIAAVSRSGRTIIPNGETILESNDVIMIVGASTTIEKFDEEHSGINKHRSLKKVMIVGGGKLGLYLGRLLSKEKIDTTIVEISKSRCYQLMEKLPESIIINADGTDFNVLQEEMLKEYDAFVCATGIDETNLLMALAVKQFGMYKSVAKISRQNYKKILDKLEVDAAFNSAYITANEIIKTIRGSGSITVNLMSDGETEFSEIMLKKGIPVLDRPIKDISLPEGILITSIVRGNDVIIPKGEDILREEDRIVVLATNKQVGNLKNFFFSKKKRWLI</sequence>
<keyword evidence="10" id="KW-1185">Reference proteome</keyword>
<dbReference type="InterPro" id="IPR036721">
    <property type="entry name" value="RCK_C_sf"/>
</dbReference>
<dbReference type="InterPro" id="IPR050721">
    <property type="entry name" value="Trk_Ktr_HKT_K-transport"/>
</dbReference>
<feature type="domain" description="RCK N-terminal" evidence="7">
    <location>
        <begin position="1"/>
        <end position="120"/>
    </location>
</feature>
<dbReference type="RefSeq" id="WP_084231634.1">
    <property type="nucleotide sequence ID" value="NZ_FWWR01000017.1"/>
</dbReference>
<dbReference type="PANTHER" id="PTHR43833">
    <property type="entry name" value="POTASSIUM CHANNEL PROTEIN 2-RELATED-RELATED"/>
    <property type="match status" value="1"/>
</dbReference>
<dbReference type="Gene3D" id="3.30.70.1450">
    <property type="entry name" value="Regulator of K+ conductance, C-terminal domain"/>
    <property type="match status" value="2"/>
</dbReference>
<name>A0A1W1VKF4_PEPAS</name>
<evidence type="ECO:0000256" key="6">
    <source>
        <dbReference type="ARBA" id="ARBA00023065"/>
    </source>
</evidence>
<dbReference type="EMBL" id="FWWR01000017">
    <property type="protein sequence ID" value="SMB93832.1"/>
    <property type="molecule type" value="Genomic_DNA"/>
</dbReference>
<evidence type="ECO:0000259" key="8">
    <source>
        <dbReference type="PROSITE" id="PS51202"/>
    </source>
</evidence>
<protein>
    <recommendedName>
        <fullName evidence="1">Trk system potassium uptake protein TrkA</fullName>
    </recommendedName>
</protein>
<evidence type="ECO:0000259" key="7">
    <source>
        <dbReference type="PROSITE" id="PS51201"/>
    </source>
</evidence>
<dbReference type="PROSITE" id="PS51202">
    <property type="entry name" value="RCK_C"/>
    <property type="match status" value="2"/>
</dbReference>
<dbReference type="STRING" id="573058.SAMN00017477_2144"/>
<dbReference type="InterPro" id="IPR006036">
    <property type="entry name" value="K_uptake_TrkA"/>
</dbReference>
<reference evidence="10" key="1">
    <citation type="submission" date="2017-04" db="EMBL/GenBank/DDBJ databases">
        <authorList>
            <person name="Varghese N."/>
            <person name="Submissions S."/>
        </authorList>
    </citation>
    <scope>NUCLEOTIDE SEQUENCE [LARGE SCALE GENOMIC DNA]</scope>
    <source>
        <strain evidence="10">DSM 20463</strain>
    </source>
</reference>
<dbReference type="SUPFAM" id="SSF51735">
    <property type="entry name" value="NAD(P)-binding Rossmann-fold domains"/>
    <property type="match status" value="2"/>
</dbReference>
<evidence type="ECO:0000256" key="5">
    <source>
        <dbReference type="ARBA" id="ARBA00023027"/>
    </source>
</evidence>
<dbReference type="OrthoDB" id="9775180at2"/>
<dbReference type="NCBIfam" id="NF007039">
    <property type="entry name" value="PRK09496.3-2"/>
    <property type="match status" value="1"/>
</dbReference>
<dbReference type="PANTHER" id="PTHR43833:SF5">
    <property type="entry name" value="TRK SYSTEM POTASSIUM UPTAKE PROTEIN TRKA"/>
    <property type="match status" value="1"/>
</dbReference>
<feature type="domain" description="RCK C-terminal" evidence="8">
    <location>
        <begin position="365"/>
        <end position="446"/>
    </location>
</feature>
<dbReference type="SUPFAM" id="SSF116726">
    <property type="entry name" value="TrkA C-terminal domain-like"/>
    <property type="match status" value="2"/>
</dbReference>